<keyword evidence="2" id="KW-0732">Signal</keyword>
<comment type="similarity">
    <text evidence="1">Belongs to the peptidase C14A family.</text>
</comment>
<dbReference type="SMART" id="SM00115">
    <property type="entry name" value="CASc"/>
    <property type="match status" value="1"/>
</dbReference>
<reference evidence="5" key="1">
    <citation type="journal article" date="2019" name="Int. J. Syst. Evol. Microbiol.">
        <title>The Global Catalogue of Microorganisms (GCM) 10K type strain sequencing project: providing services to taxonomists for standard genome sequencing and annotation.</title>
        <authorList>
            <consortium name="The Broad Institute Genomics Platform"/>
            <consortium name="The Broad Institute Genome Sequencing Center for Infectious Disease"/>
            <person name="Wu L."/>
            <person name="Ma J."/>
        </authorList>
    </citation>
    <scope>NUCLEOTIDE SEQUENCE [LARGE SCALE GENOMIC DNA]</scope>
    <source>
        <strain evidence="5">KCTC 42805</strain>
    </source>
</reference>
<dbReference type="Gene3D" id="3.40.50.1460">
    <property type="match status" value="1"/>
</dbReference>
<gene>
    <name evidence="4" type="ORF">ACFSUS_10985</name>
</gene>
<dbReference type="InterPro" id="IPR011600">
    <property type="entry name" value="Pept_C14_caspase"/>
</dbReference>
<dbReference type="PROSITE" id="PS50208">
    <property type="entry name" value="CASPASE_P20"/>
    <property type="match status" value="1"/>
</dbReference>
<dbReference type="RefSeq" id="WP_381522445.1">
    <property type="nucleotide sequence ID" value="NZ_JBHULN010000005.1"/>
</dbReference>
<feature type="domain" description="Caspase family p20" evidence="3">
    <location>
        <begin position="25"/>
        <end position="102"/>
    </location>
</feature>
<evidence type="ECO:0000259" key="3">
    <source>
        <dbReference type="PROSITE" id="PS50208"/>
    </source>
</evidence>
<dbReference type="PRINTS" id="PR00376">
    <property type="entry name" value="IL1BCENZYME"/>
</dbReference>
<dbReference type="InterPro" id="IPR052039">
    <property type="entry name" value="Caspase-related_regulators"/>
</dbReference>
<keyword evidence="5" id="KW-1185">Reference proteome</keyword>
<dbReference type="Proteomes" id="UP001597469">
    <property type="component" value="Unassembled WGS sequence"/>
</dbReference>
<evidence type="ECO:0000313" key="5">
    <source>
        <dbReference type="Proteomes" id="UP001597469"/>
    </source>
</evidence>
<evidence type="ECO:0000313" key="4">
    <source>
        <dbReference type="EMBL" id="MFD2571162.1"/>
    </source>
</evidence>
<evidence type="ECO:0000256" key="2">
    <source>
        <dbReference type="SAM" id="SignalP"/>
    </source>
</evidence>
<proteinExistence type="inferred from homology"/>
<dbReference type="EMBL" id="JBHULN010000005">
    <property type="protein sequence ID" value="MFD2571162.1"/>
    <property type="molecule type" value="Genomic_DNA"/>
</dbReference>
<feature type="signal peptide" evidence="2">
    <location>
        <begin position="1"/>
        <end position="19"/>
    </location>
</feature>
<accession>A0ABW5M660</accession>
<name>A0ABW5M660_9BACT</name>
<feature type="chain" id="PRO_5045615890" evidence="2">
    <location>
        <begin position="20"/>
        <end position="250"/>
    </location>
</feature>
<sequence>MKTLLPLLIIGSLMGAVFAQSPPAEKRLALIIGNGTYTQHTPLPKALNDADDMVAILTRLGFEVLLHKNLNKEAMQKAVSEFTSKLAGYPVGLVYYAGHGIEVNGLHFMAPIDAGPTNAADVEQMCLMTNQLINGLKSAKAKTNIIILDTDRTNPFERSFTRTATNPLNDLDTPIGFVVAYATSPGRAALEGTGRNGLYTGALLKAMTVPNQTLIQMFRAVRADVIQQSNNRQIPWELTSLTGDFYFSRK</sequence>
<comment type="caution">
    <text evidence="4">The sequence shown here is derived from an EMBL/GenBank/DDBJ whole genome shotgun (WGS) entry which is preliminary data.</text>
</comment>
<protein>
    <submittedName>
        <fullName evidence="4">Caspase domain-containing protein</fullName>
    </submittedName>
</protein>
<dbReference type="PANTHER" id="PTHR22576:SF37">
    <property type="entry name" value="MUCOSA-ASSOCIATED LYMPHOID TISSUE LYMPHOMA TRANSLOCATION PROTEIN 1"/>
    <property type="match status" value="1"/>
</dbReference>
<dbReference type="InterPro" id="IPR015917">
    <property type="entry name" value="Pept_C14A"/>
</dbReference>
<dbReference type="InterPro" id="IPR001309">
    <property type="entry name" value="Pept_C14_p20"/>
</dbReference>
<evidence type="ECO:0000256" key="1">
    <source>
        <dbReference type="ARBA" id="ARBA00010134"/>
    </source>
</evidence>
<dbReference type="PANTHER" id="PTHR22576">
    <property type="entry name" value="MUCOSA ASSOCIATED LYMPHOID TISSUE LYMPHOMA TRANSLOCATION PROTEIN 1/PARACASPASE"/>
    <property type="match status" value="1"/>
</dbReference>
<dbReference type="SUPFAM" id="SSF52129">
    <property type="entry name" value="Caspase-like"/>
    <property type="match status" value="1"/>
</dbReference>
<dbReference type="Pfam" id="PF00656">
    <property type="entry name" value="Peptidase_C14"/>
    <property type="match status" value="1"/>
</dbReference>
<organism evidence="4 5">
    <name type="scientific">Spirosoma soli</name>
    <dbReference type="NCBI Taxonomy" id="1770529"/>
    <lineage>
        <taxon>Bacteria</taxon>
        <taxon>Pseudomonadati</taxon>
        <taxon>Bacteroidota</taxon>
        <taxon>Cytophagia</taxon>
        <taxon>Cytophagales</taxon>
        <taxon>Cytophagaceae</taxon>
        <taxon>Spirosoma</taxon>
    </lineage>
</organism>
<dbReference type="InterPro" id="IPR029030">
    <property type="entry name" value="Caspase-like_dom_sf"/>
</dbReference>